<dbReference type="Pfam" id="PF01418">
    <property type="entry name" value="HTH_6"/>
    <property type="match status" value="1"/>
</dbReference>
<evidence type="ECO:0000259" key="1">
    <source>
        <dbReference type="PROSITE" id="PS51071"/>
    </source>
</evidence>
<dbReference type="GO" id="GO:0097367">
    <property type="term" value="F:carbohydrate derivative binding"/>
    <property type="evidence" value="ECO:0007669"/>
    <property type="project" value="InterPro"/>
</dbReference>
<dbReference type="PANTHER" id="PTHR30514">
    <property type="entry name" value="GLUCOKINASE"/>
    <property type="match status" value="1"/>
</dbReference>
<dbReference type="InterPro" id="IPR047640">
    <property type="entry name" value="RpiR-like"/>
</dbReference>
<dbReference type="GeneID" id="92925268"/>
<evidence type="ECO:0000313" key="3">
    <source>
        <dbReference type="Proteomes" id="UP001265315"/>
    </source>
</evidence>
<dbReference type="Gene3D" id="1.10.10.10">
    <property type="entry name" value="Winged helix-like DNA-binding domain superfamily/Winged helix DNA-binding domain"/>
    <property type="match status" value="1"/>
</dbReference>
<proteinExistence type="predicted"/>
<accession>A0AAW8M0P4</accession>
<dbReference type="Proteomes" id="UP001265315">
    <property type="component" value="Unassembled WGS sequence"/>
</dbReference>
<sequence>MRNDIVIAKPTTFAELKGMIAEAHVRLSRDQERVARTAAAHPEMVAFGTTHSLADYCRVSQSTVMRLAISLGFGSFREFRQIFRHHVRANGVRGL</sequence>
<dbReference type="SUPFAM" id="SSF46689">
    <property type="entry name" value="Homeodomain-like"/>
    <property type="match status" value="1"/>
</dbReference>
<dbReference type="InterPro" id="IPR009057">
    <property type="entry name" value="Homeodomain-like_sf"/>
</dbReference>
<dbReference type="AlphaFoldDB" id="A0AAW8M0P4"/>
<dbReference type="GO" id="GO:0003677">
    <property type="term" value="F:DNA binding"/>
    <property type="evidence" value="ECO:0007669"/>
    <property type="project" value="UniProtKB-KW"/>
</dbReference>
<name>A0AAW8M0P4_AGRTU</name>
<dbReference type="PANTHER" id="PTHR30514:SF18">
    <property type="entry name" value="RPIR-FAMILY TRANSCRIPTIONAL REGULATOR"/>
    <property type="match status" value="1"/>
</dbReference>
<dbReference type="EMBL" id="JAVDSW010000006">
    <property type="protein sequence ID" value="MDR6704742.1"/>
    <property type="molecule type" value="Genomic_DNA"/>
</dbReference>
<dbReference type="InterPro" id="IPR036388">
    <property type="entry name" value="WH-like_DNA-bd_sf"/>
</dbReference>
<keyword evidence="2" id="KW-0238">DNA-binding</keyword>
<dbReference type="GO" id="GO:0003700">
    <property type="term" value="F:DNA-binding transcription factor activity"/>
    <property type="evidence" value="ECO:0007669"/>
    <property type="project" value="InterPro"/>
</dbReference>
<reference evidence="2" key="1">
    <citation type="submission" date="2023-07" db="EMBL/GenBank/DDBJ databases">
        <title>Sorghum-associated microbial communities from plants grown in Nebraska, USA.</title>
        <authorList>
            <person name="Schachtman D."/>
        </authorList>
    </citation>
    <scope>NUCLEOTIDE SEQUENCE</scope>
    <source>
        <strain evidence="2">1457</strain>
    </source>
</reference>
<dbReference type="InterPro" id="IPR000281">
    <property type="entry name" value="HTH_RpiR"/>
</dbReference>
<gene>
    <name evidence="2" type="ORF">J2W61_004617</name>
</gene>
<comment type="caution">
    <text evidence="2">The sequence shown here is derived from an EMBL/GenBank/DDBJ whole genome shotgun (WGS) entry which is preliminary data.</text>
</comment>
<protein>
    <submittedName>
        <fullName evidence="2">DNA-binding MurR/RpiR family transcriptional regulator</fullName>
    </submittedName>
</protein>
<organism evidence="2 3">
    <name type="scientific">Agrobacterium tumefaciens</name>
    <dbReference type="NCBI Taxonomy" id="358"/>
    <lineage>
        <taxon>Bacteria</taxon>
        <taxon>Pseudomonadati</taxon>
        <taxon>Pseudomonadota</taxon>
        <taxon>Alphaproteobacteria</taxon>
        <taxon>Hyphomicrobiales</taxon>
        <taxon>Rhizobiaceae</taxon>
        <taxon>Rhizobium/Agrobacterium group</taxon>
        <taxon>Agrobacterium</taxon>
        <taxon>Agrobacterium tumefaciens complex</taxon>
    </lineage>
</organism>
<dbReference type="PROSITE" id="PS51071">
    <property type="entry name" value="HTH_RPIR"/>
    <property type="match status" value="1"/>
</dbReference>
<dbReference type="RefSeq" id="WP_077998740.1">
    <property type="nucleotide sequence ID" value="NZ_JAGIPD010000006.1"/>
</dbReference>
<evidence type="ECO:0000313" key="2">
    <source>
        <dbReference type="EMBL" id="MDR6704742.1"/>
    </source>
</evidence>
<feature type="domain" description="HTH rpiR-type" evidence="1">
    <location>
        <begin position="14"/>
        <end position="90"/>
    </location>
</feature>